<dbReference type="InterPro" id="IPR011344">
    <property type="entry name" value="ssDNA-bd"/>
</dbReference>
<evidence type="ECO:0000256" key="1">
    <source>
        <dbReference type="ARBA" id="ARBA00023125"/>
    </source>
</evidence>
<gene>
    <name evidence="5" type="ORF">C7373_11144</name>
</gene>
<name>A0A2U1BEJ1_9FIRM</name>
<dbReference type="GO" id="GO:0006260">
    <property type="term" value="P:DNA replication"/>
    <property type="evidence" value="ECO:0007669"/>
    <property type="project" value="InterPro"/>
</dbReference>
<dbReference type="SUPFAM" id="SSF50249">
    <property type="entry name" value="Nucleic acid-binding proteins"/>
    <property type="match status" value="1"/>
</dbReference>
<comment type="caution">
    <text evidence="5">The sequence shown here is derived from an EMBL/GenBank/DDBJ whole genome shotgun (WGS) entry which is preliminary data.</text>
</comment>
<comment type="subunit">
    <text evidence="2">Homotetramer.</text>
</comment>
<protein>
    <recommendedName>
        <fullName evidence="2 3">Single-stranded DNA-binding protein</fullName>
        <shortName evidence="2">SSB</shortName>
    </recommendedName>
</protein>
<dbReference type="PANTHER" id="PTHR10302:SF27">
    <property type="entry name" value="SINGLE-STRANDED DNA-BINDING PROTEIN"/>
    <property type="match status" value="1"/>
</dbReference>
<dbReference type="AlphaFoldDB" id="A0A2U1BEJ1"/>
<dbReference type="EMBL" id="QEKK01000011">
    <property type="protein sequence ID" value="PVY47041.1"/>
    <property type="molecule type" value="Genomic_DNA"/>
</dbReference>
<dbReference type="GeneID" id="93229101"/>
<dbReference type="OrthoDB" id="9809878at2"/>
<dbReference type="HAMAP" id="MF_00984">
    <property type="entry name" value="SSB"/>
    <property type="match status" value="1"/>
</dbReference>
<evidence type="ECO:0000313" key="5">
    <source>
        <dbReference type="EMBL" id="PVY47041.1"/>
    </source>
</evidence>
<dbReference type="InterPro" id="IPR012340">
    <property type="entry name" value="NA-bd_OB-fold"/>
</dbReference>
<evidence type="ECO:0000256" key="2">
    <source>
        <dbReference type="HAMAP-Rule" id="MF_00984"/>
    </source>
</evidence>
<dbReference type="CDD" id="cd04496">
    <property type="entry name" value="SSB_OBF"/>
    <property type="match status" value="1"/>
</dbReference>
<evidence type="ECO:0000313" key="6">
    <source>
        <dbReference type="Proteomes" id="UP000245778"/>
    </source>
</evidence>
<accession>A0A2U1BEJ1</accession>
<keyword evidence="1 2" id="KW-0238">DNA-binding</keyword>
<dbReference type="GO" id="GO:0009295">
    <property type="term" value="C:nucleoid"/>
    <property type="evidence" value="ECO:0007669"/>
    <property type="project" value="TreeGrafter"/>
</dbReference>
<dbReference type="NCBIfam" id="TIGR00621">
    <property type="entry name" value="ssb"/>
    <property type="match status" value="1"/>
</dbReference>
<evidence type="ECO:0000256" key="4">
    <source>
        <dbReference type="SAM" id="MobiDB-lite"/>
    </source>
</evidence>
<reference evidence="5 6" key="1">
    <citation type="submission" date="2018-04" db="EMBL/GenBank/DDBJ databases">
        <title>Genomic Encyclopedia of Type Strains, Phase IV (KMG-IV): sequencing the most valuable type-strain genomes for metagenomic binning, comparative biology and taxonomic classification.</title>
        <authorList>
            <person name="Goeker M."/>
        </authorList>
    </citation>
    <scope>NUCLEOTIDE SEQUENCE [LARGE SCALE GENOMIC DNA]</scope>
    <source>
        <strain evidence="5 6">DSM 26588</strain>
    </source>
</reference>
<feature type="region of interest" description="Disordered" evidence="4">
    <location>
        <begin position="101"/>
        <end position="122"/>
    </location>
</feature>
<proteinExistence type="inferred from homology"/>
<dbReference type="InterPro" id="IPR000424">
    <property type="entry name" value="Primosome_PriB/ssb"/>
</dbReference>
<dbReference type="RefSeq" id="WP_116722476.1">
    <property type="nucleotide sequence ID" value="NZ_CP011524.1"/>
</dbReference>
<evidence type="ECO:0000256" key="3">
    <source>
        <dbReference type="RuleBase" id="RU000524"/>
    </source>
</evidence>
<dbReference type="PANTHER" id="PTHR10302">
    <property type="entry name" value="SINGLE-STRANDED DNA-BINDING PROTEIN"/>
    <property type="match status" value="1"/>
</dbReference>
<sequence>MLNHMTLQGRLVREPELRSTDSGTPVCSFTVAWSEKYRENETKLFLSCTAWRSSGEMVAKYFHKGQEIIVEGKLSTREWTDRNGNKRSTNEMTVDRVHFCGPKQSEGGNVPESELPPYRAAGSGVNVSAGDFADLEDDGELPF</sequence>
<organism evidence="5 6">
    <name type="scientific">Intestinimonas butyriciproducens</name>
    <dbReference type="NCBI Taxonomy" id="1297617"/>
    <lineage>
        <taxon>Bacteria</taxon>
        <taxon>Bacillati</taxon>
        <taxon>Bacillota</taxon>
        <taxon>Clostridia</taxon>
        <taxon>Eubacteriales</taxon>
        <taxon>Intestinimonas</taxon>
    </lineage>
</organism>
<dbReference type="Proteomes" id="UP000245778">
    <property type="component" value="Unassembled WGS sequence"/>
</dbReference>
<dbReference type="PROSITE" id="PS50935">
    <property type="entry name" value="SSB"/>
    <property type="match status" value="1"/>
</dbReference>
<dbReference type="Pfam" id="PF00436">
    <property type="entry name" value="SSB"/>
    <property type="match status" value="1"/>
</dbReference>
<comment type="caution">
    <text evidence="2">Lacks conserved residue(s) required for the propagation of feature annotation.</text>
</comment>
<dbReference type="Gene3D" id="2.40.50.140">
    <property type="entry name" value="Nucleic acid-binding proteins"/>
    <property type="match status" value="1"/>
</dbReference>
<dbReference type="GO" id="GO:0003697">
    <property type="term" value="F:single-stranded DNA binding"/>
    <property type="evidence" value="ECO:0007669"/>
    <property type="project" value="UniProtKB-UniRule"/>
</dbReference>